<organism evidence="3 4">
    <name type="scientific">Mikania micrantha</name>
    <name type="common">bitter vine</name>
    <dbReference type="NCBI Taxonomy" id="192012"/>
    <lineage>
        <taxon>Eukaryota</taxon>
        <taxon>Viridiplantae</taxon>
        <taxon>Streptophyta</taxon>
        <taxon>Embryophyta</taxon>
        <taxon>Tracheophyta</taxon>
        <taxon>Spermatophyta</taxon>
        <taxon>Magnoliopsida</taxon>
        <taxon>eudicotyledons</taxon>
        <taxon>Gunneridae</taxon>
        <taxon>Pentapetalae</taxon>
        <taxon>asterids</taxon>
        <taxon>campanulids</taxon>
        <taxon>Asterales</taxon>
        <taxon>Asteraceae</taxon>
        <taxon>Asteroideae</taxon>
        <taxon>Heliantheae alliance</taxon>
        <taxon>Eupatorieae</taxon>
        <taxon>Mikania</taxon>
    </lineage>
</organism>
<dbReference type="EMBL" id="SZYD01000019">
    <property type="protein sequence ID" value="KAD2393594.1"/>
    <property type="molecule type" value="Genomic_DNA"/>
</dbReference>
<dbReference type="InterPro" id="IPR057670">
    <property type="entry name" value="SH3_retrovirus"/>
</dbReference>
<evidence type="ECO:0000259" key="2">
    <source>
        <dbReference type="Pfam" id="PF25597"/>
    </source>
</evidence>
<name>A0A5N6LN46_9ASTR</name>
<comment type="caution">
    <text evidence="3">The sequence shown here is derived from an EMBL/GenBank/DDBJ whole genome shotgun (WGS) entry which is preliminary data.</text>
</comment>
<dbReference type="AlphaFoldDB" id="A0A5N6LN46"/>
<evidence type="ECO:0000313" key="4">
    <source>
        <dbReference type="Proteomes" id="UP000326396"/>
    </source>
</evidence>
<dbReference type="Proteomes" id="UP000326396">
    <property type="component" value="Linkage Group LG9"/>
</dbReference>
<dbReference type="InterPro" id="IPR036397">
    <property type="entry name" value="RNaseH_sf"/>
</dbReference>
<sequence>MVRSMMCHTNLPHSFWSFALETAARIVNLAPTKKVEKTPYEIWHGNKPNVSYLKVWGCNAYVTRESQDKLDPRGDKVVFVGYPKTIGYYFYNPNENHVFIKTRATFLEKELLARGIGENNVDLDEIRESQITDTLASTIRQHSDVELESERTQEMDITPSIRRSTRDRHEPDRYIGLHENVDSLIVDQAEPTSYKDAIMDSESRK</sequence>
<feature type="region of interest" description="Disordered" evidence="1">
    <location>
        <begin position="144"/>
        <end position="170"/>
    </location>
</feature>
<evidence type="ECO:0000256" key="1">
    <source>
        <dbReference type="SAM" id="MobiDB-lite"/>
    </source>
</evidence>
<keyword evidence="4" id="KW-1185">Reference proteome</keyword>
<evidence type="ECO:0000313" key="3">
    <source>
        <dbReference type="EMBL" id="KAD2393594.1"/>
    </source>
</evidence>
<dbReference type="PANTHER" id="PTHR42648:SF27">
    <property type="entry name" value="RNA-DIRECTED DNA POLYMERASE"/>
    <property type="match status" value="1"/>
</dbReference>
<feature type="compositionally biased region" description="Basic and acidic residues" evidence="1">
    <location>
        <begin position="144"/>
        <end position="154"/>
    </location>
</feature>
<protein>
    <recommendedName>
        <fullName evidence="2">Retroviral polymerase SH3-like domain-containing protein</fullName>
    </recommendedName>
</protein>
<dbReference type="PANTHER" id="PTHR42648">
    <property type="entry name" value="TRANSPOSASE, PUTATIVE-RELATED"/>
    <property type="match status" value="1"/>
</dbReference>
<accession>A0A5N6LN46</accession>
<gene>
    <name evidence="3" type="ORF">E3N88_40571</name>
</gene>
<proteinExistence type="predicted"/>
<reference evidence="3 4" key="1">
    <citation type="submission" date="2019-05" db="EMBL/GenBank/DDBJ databases">
        <title>Mikania micrantha, genome provides insights into the molecular mechanism of rapid growth.</title>
        <authorList>
            <person name="Liu B."/>
        </authorList>
    </citation>
    <scope>NUCLEOTIDE SEQUENCE [LARGE SCALE GENOMIC DNA]</scope>
    <source>
        <strain evidence="3">NLD-2019</strain>
        <tissue evidence="3">Leaf</tissue>
    </source>
</reference>
<dbReference type="GO" id="GO:0003676">
    <property type="term" value="F:nucleic acid binding"/>
    <property type="evidence" value="ECO:0007669"/>
    <property type="project" value="InterPro"/>
</dbReference>
<dbReference type="Gene3D" id="3.30.420.10">
    <property type="entry name" value="Ribonuclease H-like superfamily/Ribonuclease H"/>
    <property type="match status" value="1"/>
</dbReference>
<feature type="domain" description="Retroviral polymerase SH3-like" evidence="2">
    <location>
        <begin position="58"/>
        <end position="110"/>
    </location>
</feature>
<dbReference type="Pfam" id="PF25597">
    <property type="entry name" value="SH3_retrovirus"/>
    <property type="match status" value="1"/>
</dbReference>
<dbReference type="InterPro" id="IPR039537">
    <property type="entry name" value="Retrotran_Ty1/copia-like"/>
</dbReference>
<dbReference type="OrthoDB" id="1739418at2759"/>